<dbReference type="InterPro" id="IPR057373">
    <property type="entry name" value="ZNFX1"/>
</dbReference>
<organism evidence="4 5">
    <name type="scientific">Pleurodeles waltl</name>
    <name type="common">Iberian ribbed newt</name>
    <dbReference type="NCBI Taxonomy" id="8319"/>
    <lineage>
        <taxon>Eukaryota</taxon>
        <taxon>Metazoa</taxon>
        <taxon>Chordata</taxon>
        <taxon>Craniata</taxon>
        <taxon>Vertebrata</taxon>
        <taxon>Euteleostomi</taxon>
        <taxon>Amphibia</taxon>
        <taxon>Batrachia</taxon>
        <taxon>Caudata</taxon>
        <taxon>Salamandroidea</taxon>
        <taxon>Salamandridae</taxon>
        <taxon>Pleurodelinae</taxon>
        <taxon>Pleurodeles</taxon>
    </lineage>
</organism>
<feature type="domain" description="ZNFX1" evidence="3">
    <location>
        <begin position="251"/>
        <end position="355"/>
    </location>
</feature>
<proteinExistence type="predicted"/>
<dbReference type="Gene3D" id="3.40.50.300">
    <property type="entry name" value="P-loop containing nucleotide triphosphate hydrolases"/>
    <property type="match status" value="3"/>
</dbReference>
<dbReference type="GO" id="GO:0004386">
    <property type="term" value="F:helicase activity"/>
    <property type="evidence" value="ECO:0007669"/>
    <property type="project" value="InterPro"/>
</dbReference>
<evidence type="ECO:0000259" key="1">
    <source>
        <dbReference type="Pfam" id="PF13086"/>
    </source>
</evidence>
<dbReference type="InterPro" id="IPR045055">
    <property type="entry name" value="DNA2/NAM7-like"/>
</dbReference>
<keyword evidence="5" id="KW-1185">Reference proteome</keyword>
<dbReference type="CDD" id="cd17936">
    <property type="entry name" value="EEXXEc_NFX1"/>
    <property type="match status" value="1"/>
</dbReference>
<evidence type="ECO:0000313" key="4">
    <source>
        <dbReference type="EMBL" id="KAJ1202289.1"/>
    </source>
</evidence>
<evidence type="ECO:0000313" key="5">
    <source>
        <dbReference type="Proteomes" id="UP001066276"/>
    </source>
</evidence>
<dbReference type="FunFam" id="3.40.50.300:FF:001140">
    <property type="entry name" value="Zinc finger NFX1-type containing 1"/>
    <property type="match status" value="1"/>
</dbReference>
<dbReference type="InterPro" id="IPR041679">
    <property type="entry name" value="DNA2/NAM7-like_C"/>
</dbReference>
<dbReference type="PANTHER" id="PTHR10887">
    <property type="entry name" value="DNA2/NAM7 HELICASE FAMILY"/>
    <property type="match status" value="1"/>
</dbReference>
<dbReference type="Pfam" id="PF13086">
    <property type="entry name" value="AAA_11"/>
    <property type="match status" value="2"/>
</dbReference>
<dbReference type="Pfam" id="PF25396">
    <property type="entry name" value="ZNFX1"/>
    <property type="match status" value="1"/>
</dbReference>
<dbReference type="FunFam" id="3.40.50.300:FF:000742">
    <property type="entry name" value="NFX1-type zinc finger-containing protein 1"/>
    <property type="match status" value="1"/>
</dbReference>
<dbReference type="InterPro" id="IPR041677">
    <property type="entry name" value="DNA2/NAM7_AAA_11"/>
</dbReference>
<dbReference type="CDD" id="cd06008">
    <property type="entry name" value="NF-X1-zinc-finger"/>
    <property type="match status" value="1"/>
</dbReference>
<feature type="domain" description="DNA2/NAM7 helicase-like C-terminal" evidence="2">
    <location>
        <begin position="997"/>
        <end position="1180"/>
    </location>
</feature>
<feature type="domain" description="DNA2/NAM7 helicase helicase" evidence="1">
    <location>
        <begin position="805"/>
        <end position="985"/>
    </location>
</feature>
<dbReference type="Pfam" id="PF13087">
    <property type="entry name" value="AAA_12"/>
    <property type="match status" value="1"/>
</dbReference>
<dbReference type="GO" id="GO:0031380">
    <property type="term" value="C:nuclear RNA-directed RNA polymerase complex"/>
    <property type="evidence" value="ECO:0007669"/>
    <property type="project" value="TreeGrafter"/>
</dbReference>
<sequence>MLEPSEIVMKLAAPRSGLQEFLDQSDIHSHLVELVLEVLHKAIGCKSSRQNLLHLLVNVQDSAFLKRVLPFYLLGMEHDSKAQMQEKLPVISYILTLLLELISVFPSSCAVEVSLVNNLLQTAVAKLVSNGITIPETTTKNVTTLHTFLQHLLEKKREGTLRSDSYTYLMENHEGSGMSDFQNISIFPTYDDIYLEQNPVMRPNILNGSYPGAQAYLDTHFRLLREDFIRPLRDGISQLLSLQAKEMKKAKFNDIRVYFSINIIMPICTQAGIVHQVQFSVENLKGVRWENSKRLLFGALVCLSKDKFRTMLFATVADRNEKKLAEGIITLKFTEESRLSLAEMKPDDSFLMVETNAYFEAYRHVLEGLKEMANSEIPLKKYIVHCEPNVSAPAYLEHNREAYSLRDLVLDQSLTLREVHDSSDDMSDSENGSQNQDIWSDQEEIQLPHLIEIHPDDMSAKHDISDEISDSKNDSKNQNWKLCSDEEEVELSELIERNLRDLCTKQHAPLIPMPNSTLKRPVTGFDVLNFKSWPSKEQLKLDCSQLKAFQAALTKELAIIQGPPGTGKTYVGLKVVKALLANADLWNPKGHRPILVVCFTNHALDQFLEGIHSFYNSGIIRVGSRSNSEIMKNCTLAKIRRDKDTLRLKPGHLRALYGELKDEQRNIERVLGDKAAFLLAAGNGVLHYNILEKYMSAKHLESLLSTKDSLEKEGALITNSSLILEWLHVSVPYNTEKQLAGFVPAYEQGACGDSEDSSLDEDANEDLITIAEEAELVQAERMMDDDDIKRQISEAYVRAARKQKEILAYVPELEHDEEHVDESGINRGDAGQWEITKEMKKKLKKRIKQELDKTNHMDEELSENIEDLWQLPPLQRWDLYRLWRAKYLIDIRRDICTIEDEYQQVTKRMNELRDQEDLLILRKACIIGMTTTGAAKYRKVLQEIRPKIVIVEEAAEVLESHIVTTLSSDCEHLILIGDHQQLRPTANVYDLAKNFNLEVSMFERLVKMNVQYVRLDYQHRMRPEIAQLLTPHIYDELKNHLSVYQYDRVKGVAESLFFVEHDQLEEHIGEGKSHQNAHEAAFAKALCRYFLCQGYKPSQITVLTTYSAQLFCLKSLMPKNQFEGVRVCVVDKYQGEENDIIILSLVRSNPEGRVGFLSIPNRVCVALSRAKKGLFCIGNMQMLSAVPLWRNIVEVLKSNGQIGKELKLVCENHPKNICYVSKAEDFASVPEGGCLEACEYRLECGHACTLVCHPYDPEHKKFKCMKPCEKILCDKGHKCRKICFEHCGSCKELVKKEIPKCGHVQNVPCSVEPSTFACQEPCAKTLSCGHKCVRTCGGSCTRDCPAIVTVELECGHSRSLMCHKQKESERTGSKIPCFAKCPDVLECGHMCSGSCSECAQGEQHIACTKQCDHVLFCSHQCKGKCSTSCACCLRVCENKCFHIKCSGKCSEPCTPCTKPCGWICPHAACTKLCWEPCDREPCDRPCSKKLRACGHPCIGFCGEPCPKLCRECNHDEVSELFFGKEADPESRFIQLRDCRHIFEVSGFTQWIDQQENDDFVKLKTCPKCLVPIRQNIRYGAKIKETLSDIETVKRKIIQSWVHELEKFLDDNKKVLQFLFWTNAVIEELMNPHITIRGIILITQKLNSLWKIGSIKEAAAQLPPNYQREVNAKIKALSKLIEDATRTSDILRESDALVGLAHLTERLYARGPLPDASPLMLKLRRVYLRDESEIKAQRPSVLEIVAAVQHDKCTLDPSLLRQDQWRKCASGHIYNFQKVESKAPVCPQCSSSIKDQDDNSEELNSTI</sequence>
<dbReference type="PANTHER" id="PTHR10887:SF341">
    <property type="entry name" value="NFX1-TYPE ZINC FINGER-CONTAINING PROTEIN 1"/>
    <property type="match status" value="1"/>
</dbReference>
<protein>
    <recommendedName>
        <fullName evidence="6">NFX1-type zinc finger-containing protein 1</fullName>
    </recommendedName>
</protein>
<evidence type="ECO:0000259" key="3">
    <source>
        <dbReference type="Pfam" id="PF25396"/>
    </source>
</evidence>
<dbReference type="EMBL" id="JANPWB010000003">
    <property type="protein sequence ID" value="KAJ1202289.1"/>
    <property type="molecule type" value="Genomic_DNA"/>
</dbReference>
<evidence type="ECO:0000259" key="2">
    <source>
        <dbReference type="Pfam" id="PF13087"/>
    </source>
</evidence>
<dbReference type="InterPro" id="IPR047187">
    <property type="entry name" value="SF1_C_Upf1"/>
</dbReference>
<reference evidence="4" key="1">
    <citation type="journal article" date="2022" name="bioRxiv">
        <title>Sequencing and chromosome-scale assembly of the giantPleurodeles waltlgenome.</title>
        <authorList>
            <person name="Brown T."/>
            <person name="Elewa A."/>
            <person name="Iarovenko S."/>
            <person name="Subramanian E."/>
            <person name="Araus A.J."/>
            <person name="Petzold A."/>
            <person name="Susuki M."/>
            <person name="Suzuki K.-i.T."/>
            <person name="Hayashi T."/>
            <person name="Toyoda A."/>
            <person name="Oliveira C."/>
            <person name="Osipova E."/>
            <person name="Leigh N.D."/>
            <person name="Simon A."/>
            <person name="Yun M.H."/>
        </authorList>
    </citation>
    <scope>NUCLEOTIDE SEQUENCE</scope>
    <source>
        <strain evidence="4">20211129_DDA</strain>
        <tissue evidence="4">Liver</tissue>
    </source>
</reference>
<name>A0AAV7VNR8_PLEWA</name>
<dbReference type="GO" id="GO:0031048">
    <property type="term" value="P:regulatory ncRNA-mediated heterochromatin formation"/>
    <property type="evidence" value="ECO:0007669"/>
    <property type="project" value="TreeGrafter"/>
</dbReference>
<dbReference type="SUPFAM" id="SSF52540">
    <property type="entry name" value="P-loop containing nucleoside triphosphate hydrolases"/>
    <property type="match status" value="1"/>
</dbReference>
<comment type="caution">
    <text evidence="4">The sequence shown here is derived from an EMBL/GenBank/DDBJ whole genome shotgun (WGS) entry which is preliminary data.</text>
</comment>
<feature type="domain" description="DNA2/NAM7 helicase helicase" evidence="1">
    <location>
        <begin position="541"/>
        <end position="641"/>
    </location>
</feature>
<dbReference type="CDD" id="cd18808">
    <property type="entry name" value="SF1_C_Upf1"/>
    <property type="match status" value="1"/>
</dbReference>
<dbReference type="InterPro" id="IPR027417">
    <property type="entry name" value="P-loop_NTPase"/>
</dbReference>
<dbReference type="Proteomes" id="UP001066276">
    <property type="component" value="Chromosome 2_1"/>
</dbReference>
<gene>
    <name evidence="4" type="ORF">NDU88_006089</name>
</gene>
<evidence type="ECO:0008006" key="6">
    <source>
        <dbReference type="Google" id="ProtNLM"/>
    </source>
</evidence>
<accession>A0AAV7VNR8</accession>